<dbReference type="GO" id="GO:0046872">
    <property type="term" value="F:metal ion binding"/>
    <property type="evidence" value="ECO:0007669"/>
    <property type="project" value="UniProtKB-KW"/>
</dbReference>
<dbReference type="GO" id="GO:0051539">
    <property type="term" value="F:4 iron, 4 sulfur cluster binding"/>
    <property type="evidence" value="ECO:0007669"/>
    <property type="project" value="UniProtKB-KW"/>
</dbReference>
<evidence type="ECO:0000256" key="3">
    <source>
        <dbReference type="ARBA" id="ARBA00022485"/>
    </source>
</evidence>
<dbReference type="PRINTS" id="PR00415">
    <property type="entry name" value="ACONITASE"/>
</dbReference>
<accession>A0A1M5VBZ3</accession>
<feature type="domain" description="Aconitase/3-isopropylmalate dehydratase large subunit alpha/beta/alpha" evidence="9">
    <location>
        <begin position="28"/>
        <end position="287"/>
    </location>
</feature>
<dbReference type="EMBL" id="FQXE01000004">
    <property type="protein sequence ID" value="SHH72779.1"/>
    <property type="molecule type" value="Genomic_DNA"/>
</dbReference>
<dbReference type="OrthoDB" id="9802769at2"/>
<dbReference type="Proteomes" id="UP000184226">
    <property type="component" value="Unassembled WGS sequence"/>
</dbReference>
<dbReference type="RefSeq" id="WP_073102987.1">
    <property type="nucleotide sequence ID" value="NZ_FQXE01000004.1"/>
</dbReference>
<dbReference type="GO" id="GO:0003861">
    <property type="term" value="F:3-isopropylmalate dehydratase activity"/>
    <property type="evidence" value="ECO:0007669"/>
    <property type="project" value="InterPro"/>
</dbReference>
<dbReference type="InterPro" id="IPR018136">
    <property type="entry name" value="Aconitase_4Fe-4S_BS"/>
</dbReference>
<dbReference type="InterPro" id="IPR015931">
    <property type="entry name" value="Acnase/IPM_dHydase_lsu_aba_1/3"/>
</dbReference>
<evidence type="ECO:0000256" key="6">
    <source>
        <dbReference type="ARBA" id="ARBA00023014"/>
    </source>
</evidence>
<dbReference type="Pfam" id="PF00330">
    <property type="entry name" value="Aconitase"/>
    <property type="match status" value="2"/>
</dbReference>
<evidence type="ECO:0000256" key="8">
    <source>
        <dbReference type="SAM" id="MobiDB-lite"/>
    </source>
</evidence>
<evidence type="ECO:0000256" key="2">
    <source>
        <dbReference type="ARBA" id="ARBA00011271"/>
    </source>
</evidence>
<evidence type="ECO:0000313" key="10">
    <source>
        <dbReference type="EMBL" id="SHH72779.1"/>
    </source>
</evidence>
<keyword evidence="4" id="KW-0479">Metal-binding</keyword>
<feature type="domain" description="Aconitase/3-isopropylmalate dehydratase large subunit alpha/beta/alpha" evidence="9">
    <location>
        <begin position="288"/>
        <end position="412"/>
    </location>
</feature>
<proteinExistence type="predicted"/>
<keyword evidence="3" id="KW-0004">4Fe-4S</keyword>
<reference evidence="10 11" key="1">
    <citation type="submission" date="2016-11" db="EMBL/GenBank/DDBJ databases">
        <authorList>
            <person name="Jaros S."/>
            <person name="Januszkiewicz K."/>
            <person name="Wedrychowicz H."/>
        </authorList>
    </citation>
    <scope>NUCLEOTIDE SEQUENCE [LARGE SCALE GENOMIC DNA]</scope>
    <source>
        <strain evidence="10 11">CGMCC 1.10190</strain>
    </source>
</reference>
<dbReference type="NCBIfam" id="TIGR02086">
    <property type="entry name" value="IPMI_arch"/>
    <property type="match status" value="1"/>
</dbReference>
<dbReference type="InterPro" id="IPR011826">
    <property type="entry name" value="HAcnase/IPMdehydase_lsu_prok"/>
</dbReference>
<evidence type="ECO:0000259" key="9">
    <source>
        <dbReference type="Pfam" id="PF00330"/>
    </source>
</evidence>
<feature type="region of interest" description="Disordered" evidence="8">
    <location>
        <begin position="418"/>
        <end position="438"/>
    </location>
</feature>
<evidence type="ECO:0000256" key="4">
    <source>
        <dbReference type="ARBA" id="ARBA00022723"/>
    </source>
</evidence>
<dbReference type="SUPFAM" id="SSF53732">
    <property type="entry name" value="Aconitase iron-sulfur domain"/>
    <property type="match status" value="1"/>
</dbReference>
<keyword evidence="6" id="KW-0411">Iron-sulfur</keyword>
<dbReference type="STRING" id="658167.SAMN04488135_104325"/>
<dbReference type="NCBIfam" id="TIGR01343">
    <property type="entry name" value="hacA_fam"/>
    <property type="match status" value="1"/>
</dbReference>
<comment type="subunit">
    <text evidence="2">Heterodimer of LeuC and LeuD.</text>
</comment>
<dbReference type="InterPro" id="IPR036008">
    <property type="entry name" value="Aconitase_4Fe-4S_dom"/>
</dbReference>
<name>A0A1M5VBZ3_9BURK</name>
<dbReference type="InterPro" id="IPR050067">
    <property type="entry name" value="IPM_dehydratase_rel_enz"/>
</dbReference>
<evidence type="ECO:0000313" key="11">
    <source>
        <dbReference type="Proteomes" id="UP000184226"/>
    </source>
</evidence>
<dbReference type="AlphaFoldDB" id="A0A1M5VBZ3"/>
<evidence type="ECO:0000256" key="1">
    <source>
        <dbReference type="ARBA" id="ARBA00001966"/>
    </source>
</evidence>
<protein>
    <submittedName>
        <fullName evidence="10">3-isopropylmalate dehydratase, large subunit</fullName>
    </submittedName>
</protein>
<keyword evidence="11" id="KW-1185">Reference proteome</keyword>
<dbReference type="InterPro" id="IPR006251">
    <property type="entry name" value="Homoacnase/IPMdehydase_lsu"/>
</dbReference>
<sequence>MSGAGSTIAQKILARSGGLPSARVGQIVQALPDFSYSHDYAHFAIEALEQMGAAGVAHPDRIAICLDHGIPPDTASQANKLKKIREFAHEQNLAAFYEVGTGIAHQVMLERGWVVPGSLAVANDSHACSAGAVGALGLATGETEMGFLWATGKLWFRVPETIKVILSGRFNPGVYAKDLMLDIVRQVGVLGGLYQVLEYHGPAAAHLSISERFTLCNMSAEIGAKAAIFPFDEVTGNFLRGRVRAPYEPVSADGDAEYARTLRFDLGQIEPMVALPGMEDRGVPVSAVQGERIDQIFIGSCTNARADDLAIAARILAGKTVHPGIRLLVVPASRDVATHITRSGDMQILLEAGATLLPSGCAICAGSHQGALADGERCLSTSNRNAPGRMGNKNAEIFLCSPATAAASALEGRIADPRPYLQAGAARRPSNRERSSHA</sequence>
<dbReference type="PANTHER" id="PTHR43822">
    <property type="entry name" value="HOMOACONITASE, MITOCHONDRIAL-RELATED"/>
    <property type="match status" value="1"/>
</dbReference>
<dbReference type="InterPro" id="IPR001030">
    <property type="entry name" value="Acoase/IPM_deHydtase_lsu_aba"/>
</dbReference>
<dbReference type="PANTHER" id="PTHR43822:SF2">
    <property type="entry name" value="HOMOACONITASE, MITOCHONDRIAL"/>
    <property type="match status" value="1"/>
</dbReference>
<organism evidence="10 11">
    <name type="scientific">Pollutimonas bauzanensis</name>
    <dbReference type="NCBI Taxonomy" id="658167"/>
    <lineage>
        <taxon>Bacteria</taxon>
        <taxon>Pseudomonadati</taxon>
        <taxon>Pseudomonadota</taxon>
        <taxon>Betaproteobacteria</taxon>
        <taxon>Burkholderiales</taxon>
        <taxon>Alcaligenaceae</taxon>
        <taxon>Pollutimonas</taxon>
    </lineage>
</organism>
<keyword evidence="5" id="KW-0408">Iron</keyword>
<keyword evidence="7" id="KW-0456">Lyase</keyword>
<dbReference type="NCBIfam" id="NF001614">
    <property type="entry name" value="PRK00402.1"/>
    <property type="match status" value="1"/>
</dbReference>
<evidence type="ECO:0000256" key="5">
    <source>
        <dbReference type="ARBA" id="ARBA00023004"/>
    </source>
</evidence>
<dbReference type="PROSITE" id="PS00450">
    <property type="entry name" value="ACONITASE_1"/>
    <property type="match status" value="1"/>
</dbReference>
<dbReference type="Gene3D" id="3.30.499.10">
    <property type="entry name" value="Aconitase, domain 3"/>
    <property type="match status" value="2"/>
</dbReference>
<evidence type="ECO:0000256" key="7">
    <source>
        <dbReference type="ARBA" id="ARBA00023239"/>
    </source>
</evidence>
<comment type="cofactor">
    <cofactor evidence="1">
        <name>[4Fe-4S] cluster</name>
        <dbReference type="ChEBI" id="CHEBI:49883"/>
    </cofactor>
</comment>
<dbReference type="GO" id="GO:0009098">
    <property type="term" value="P:L-leucine biosynthetic process"/>
    <property type="evidence" value="ECO:0007669"/>
    <property type="project" value="InterPro"/>
</dbReference>
<gene>
    <name evidence="10" type="ORF">SAMN04488135_104325</name>
</gene>